<keyword evidence="2" id="KW-0378">Hydrolase</keyword>
<evidence type="ECO:0000259" key="1">
    <source>
        <dbReference type="Pfam" id="PF01738"/>
    </source>
</evidence>
<reference evidence="3" key="1">
    <citation type="submission" date="2017-02" db="EMBL/GenBank/DDBJ databases">
        <authorList>
            <person name="Varghese N."/>
            <person name="Submissions S."/>
        </authorList>
    </citation>
    <scope>NUCLEOTIDE SEQUENCE [LARGE SCALE GENOMIC DNA]</scope>
    <source>
        <strain evidence="3">UM2</strain>
    </source>
</reference>
<dbReference type="RefSeq" id="WP_223811242.1">
    <property type="nucleotide sequence ID" value="NZ_FUYM01000012.1"/>
</dbReference>
<dbReference type="InterPro" id="IPR050261">
    <property type="entry name" value="FrsA_esterase"/>
</dbReference>
<name>A0A1T5G6W1_9SPHN</name>
<dbReference type="InterPro" id="IPR029058">
    <property type="entry name" value="AB_hydrolase_fold"/>
</dbReference>
<organism evidence="2 3">
    <name type="scientific">Rhizorhabdus histidinilytica</name>
    <dbReference type="NCBI Taxonomy" id="439228"/>
    <lineage>
        <taxon>Bacteria</taxon>
        <taxon>Pseudomonadati</taxon>
        <taxon>Pseudomonadota</taxon>
        <taxon>Alphaproteobacteria</taxon>
        <taxon>Sphingomonadales</taxon>
        <taxon>Sphingomonadaceae</taxon>
        <taxon>Rhizorhabdus</taxon>
    </lineage>
</organism>
<dbReference type="Gene3D" id="3.40.50.1820">
    <property type="entry name" value="alpha/beta hydrolase"/>
    <property type="match status" value="1"/>
</dbReference>
<dbReference type="EMBL" id="FUYM01000012">
    <property type="protein sequence ID" value="SKC04097.1"/>
    <property type="molecule type" value="Genomic_DNA"/>
</dbReference>
<dbReference type="PANTHER" id="PTHR22946">
    <property type="entry name" value="DIENELACTONE HYDROLASE DOMAIN-CONTAINING PROTEIN-RELATED"/>
    <property type="match status" value="1"/>
</dbReference>
<feature type="domain" description="Dienelactone hydrolase" evidence="1">
    <location>
        <begin position="22"/>
        <end position="237"/>
    </location>
</feature>
<dbReference type="Pfam" id="PF01738">
    <property type="entry name" value="DLH"/>
    <property type="match status" value="1"/>
</dbReference>
<keyword evidence="3" id="KW-1185">Reference proteome</keyword>
<accession>A0A1T5G6W1</accession>
<evidence type="ECO:0000313" key="2">
    <source>
        <dbReference type="EMBL" id="SKC04097.1"/>
    </source>
</evidence>
<dbReference type="STRING" id="439228.SAMN06295920_11271"/>
<dbReference type="PANTHER" id="PTHR22946:SF0">
    <property type="entry name" value="DIENELACTONE HYDROLASE DOMAIN-CONTAINING PROTEIN"/>
    <property type="match status" value="1"/>
</dbReference>
<dbReference type="Proteomes" id="UP000189818">
    <property type="component" value="Unassembled WGS sequence"/>
</dbReference>
<evidence type="ECO:0000313" key="3">
    <source>
        <dbReference type="Proteomes" id="UP000189818"/>
    </source>
</evidence>
<dbReference type="SUPFAM" id="SSF53474">
    <property type="entry name" value="alpha/beta-Hydrolases"/>
    <property type="match status" value="1"/>
</dbReference>
<sequence>MHTEILTYEADGLRMESHLFVDPAQGERRPGVLVFPEAFGLGDHAKEQARRLAELGYVALACDLHGGGQVITDREKMMAELGPLREAPERIRARAGGGLAALLGRDEVDPARIASIGYCFGGTMSLELARGGAPIAGVVGFHSGLATNRPQDAKDIRARILVLIGADDPGIPPDQRAAFEAEMRAGKVDWQMKLYGGVVHSFTNKDADALGMPDFARYDAAADRRSWDEMIAFFGEIFGKVG</sequence>
<dbReference type="AlphaFoldDB" id="A0A1T5G6W1"/>
<gene>
    <name evidence="2" type="ORF">SAMN06295920_11271</name>
</gene>
<dbReference type="GO" id="GO:0016787">
    <property type="term" value="F:hydrolase activity"/>
    <property type="evidence" value="ECO:0007669"/>
    <property type="project" value="UniProtKB-KW"/>
</dbReference>
<proteinExistence type="predicted"/>
<dbReference type="InterPro" id="IPR002925">
    <property type="entry name" value="Dienelactn_hydro"/>
</dbReference>
<protein>
    <submittedName>
        <fullName evidence="2">Dienelactone hydrolase</fullName>
    </submittedName>
</protein>